<protein>
    <submittedName>
        <fullName evidence="1">Uncharacterized protein</fullName>
    </submittedName>
</protein>
<gene>
    <name evidence="1" type="ORF">IWQ57_002741</name>
</gene>
<comment type="caution">
    <text evidence="1">The sequence shown here is derived from an EMBL/GenBank/DDBJ whole genome shotgun (WGS) entry which is preliminary data.</text>
</comment>
<keyword evidence="2" id="KW-1185">Reference proteome</keyword>
<feature type="non-terminal residue" evidence="1">
    <location>
        <position position="364"/>
    </location>
</feature>
<dbReference type="Proteomes" id="UP001140234">
    <property type="component" value="Unassembled WGS sequence"/>
</dbReference>
<reference evidence="1" key="1">
    <citation type="submission" date="2022-07" db="EMBL/GenBank/DDBJ databases">
        <title>Phylogenomic reconstructions and comparative analyses of Kickxellomycotina fungi.</title>
        <authorList>
            <person name="Reynolds N.K."/>
            <person name="Stajich J.E."/>
            <person name="Barry K."/>
            <person name="Grigoriev I.V."/>
            <person name="Crous P."/>
            <person name="Smith M.E."/>
        </authorList>
    </citation>
    <scope>NUCLEOTIDE SEQUENCE</scope>
    <source>
        <strain evidence="1">CBS 109366</strain>
    </source>
</reference>
<evidence type="ECO:0000313" key="2">
    <source>
        <dbReference type="Proteomes" id="UP001140234"/>
    </source>
</evidence>
<accession>A0ACC1JZL4</accession>
<proteinExistence type="predicted"/>
<sequence>MLFDPAEVLFGEDDPGYRSTLVESGVPPPSLDTVPRTVRTPSSSGGTHSRGGHSGGPSRFMQAPQWQQQQQQQHLPPPPPPPPELLARMIVQVQNPRGSTFDKQLTSADWLRMMSDRDDVRGRQTDQRLCDPRLLQSINAGETPLASLPPAQIDAARRAVHPYAALEARCSLGTLAAVELGHVDFLLRPVLGLLQQQPGSALRYVVQGSNGGAYADYIQWRASTVPGAPRPSGWCFAPGAVGPKAAGLEVVEGGADPLDLPAMDGFVRRVRGDDSGRDGVDLVVADGVDAHAGPSASLEKQLYAVVMAQAALALQVLRVGGSFVFRAVEATTPLSAEILFLIQACFEGTAVVRSFASCPTGAER</sequence>
<dbReference type="EMBL" id="JANBUJ010000763">
    <property type="protein sequence ID" value="KAJ2770270.1"/>
    <property type="molecule type" value="Genomic_DNA"/>
</dbReference>
<evidence type="ECO:0000313" key="1">
    <source>
        <dbReference type="EMBL" id="KAJ2770270.1"/>
    </source>
</evidence>
<organism evidence="1 2">
    <name type="scientific">Coemansia nantahalensis</name>
    <dbReference type="NCBI Taxonomy" id="2789366"/>
    <lineage>
        <taxon>Eukaryota</taxon>
        <taxon>Fungi</taxon>
        <taxon>Fungi incertae sedis</taxon>
        <taxon>Zoopagomycota</taxon>
        <taxon>Kickxellomycotina</taxon>
        <taxon>Kickxellomycetes</taxon>
        <taxon>Kickxellales</taxon>
        <taxon>Kickxellaceae</taxon>
        <taxon>Coemansia</taxon>
    </lineage>
</organism>
<name>A0ACC1JZL4_9FUNG</name>